<proteinExistence type="inferred from homology"/>
<dbReference type="InterPro" id="IPR044946">
    <property type="entry name" value="Restrct_endonuc_typeI_TRD_sf"/>
</dbReference>
<organism evidence="5 6">
    <name type="scientific">Fervidibacillus halotolerans</name>
    <dbReference type="NCBI Taxonomy" id="2980027"/>
    <lineage>
        <taxon>Bacteria</taxon>
        <taxon>Bacillati</taxon>
        <taxon>Bacillota</taxon>
        <taxon>Bacilli</taxon>
        <taxon>Bacillales</taxon>
        <taxon>Bacillaceae</taxon>
        <taxon>Fervidibacillus</taxon>
    </lineage>
</organism>
<dbReference type="EMBL" id="CP106877">
    <property type="protein sequence ID" value="WAA12622.1"/>
    <property type="molecule type" value="Genomic_DNA"/>
</dbReference>
<dbReference type="Gene3D" id="3.90.220.20">
    <property type="entry name" value="DNA methylase specificity domains"/>
    <property type="match status" value="2"/>
</dbReference>
<feature type="domain" description="Type I restriction modification DNA specificity" evidence="4">
    <location>
        <begin position="6"/>
        <end position="169"/>
    </location>
</feature>
<dbReference type="AlphaFoldDB" id="A0A9E8M084"/>
<dbReference type="RefSeq" id="WP_275420758.1">
    <property type="nucleotide sequence ID" value="NZ_CP106877.1"/>
</dbReference>
<dbReference type="SUPFAM" id="SSF116734">
    <property type="entry name" value="DNA methylase specificity domain"/>
    <property type="match status" value="2"/>
</dbReference>
<name>A0A9E8M084_9BACI</name>
<dbReference type="GO" id="GO:0009307">
    <property type="term" value="P:DNA restriction-modification system"/>
    <property type="evidence" value="ECO:0007669"/>
    <property type="project" value="UniProtKB-KW"/>
</dbReference>
<accession>A0A9E8M084</accession>
<reference evidence="5" key="1">
    <citation type="submission" date="2022-09" db="EMBL/GenBank/DDBJ databases">
        <title>Complete Genomes of Fervidibacillus albus and Fervidibacillus halotolerans isolated from tidal flat sediments.</title>
        <authorList>
            <person name="Kwon K.K."/>
            <person name="Yang S.-H."/>
            <person name="Park M.J."/>
            <person name="Oh H.-M."/>
        </authorList>
    </citation>
    <scope>NUCLEOTIDE SEQUENCE</scope>
    <source>
        <strain evidence="5">MEBiC13594</strain>
    </source>
</reference>
<dbReference type="KEGG" id="fhl:OE105_00265"/>
<comment type="similarity">
    <text evidence="1">Belongs to the type-I restriction system S methylase family.</text>
</comment>
<dbReference type="EC" id="3.1.21.-" evidence="5"/>
<dbReference type="InterPro" id="IPR052021">
    <property type="entry name" value="Type-I_RS_S_subunit"/>
</dbReference>
<evidence type="ECO:0000256" key="1">
    <source>
        <dbReference type="ARBA" id="ARBA00010923"/>
    </source>
</evidence>
<dbReference type="Pfam" id="PF01420">
    <property type="entry name" value="Methylase_S"/>
    <property type="match status" value="1"/>
</dbReference>
<dbReference type="Proteomes" id="UP001164726">
    <property type="component" value="Chromosome"/>
</dbReference>
<protein>
    <submittedName>
        <fullName evidence="5">Restriction endonuclease subunit S</fullName>
        <ecNumber evidence="5">3.1.21.-</ecNumber>
    </submittedName>
</protein>
<dbReference type="REBASE" id="677348">
    <property type="entry name" value="S.Bba13594ORF260P"/>
</dbReference>
<dbReference type="PANTHER" id="PTHR30408:SF12">
    <property type="entry name" value="TYPE I RESTRICTION ENZYME MJAVIII SPECIFICITY SUBUNIT"/>
    <property type="match status" value="1"/>
</dbReference>
<keyword evidence="5" id="KW-0255">Endonuclease</keyword>
<keyword evidence="3" id="KW-0238">DNA-binding</keyword>
<keyword evidence="2" id="KW-0680">Restriction system</keyword>
<dbReference type="GO" id="GO:0004519">
    <property type="term" value="F:endonuclease activity"/>
    <property type="evidence" value="ECO:0007669"/>
    <property type="project" value="UniProtKB-KW"/>
</dbReference>
<evidence type="ECO:0000256" key="3">
    <source>
        <dbReference type="ARBA" id="ARBA00023125"/>
    </source>
</evidence>
<keyword evidence="5" id="KW-0540">Nuclease</keyword>
<evidence type="ECO:0000313" key="5">
    <source>
        <dbReference type="EMBL" id="WAA12622.1"/>
    </source>
</evidence>
<sequence length="331" mass="37450">MENKLMDNIFLKEVIELISGRDLKKSQYNSECKGIPYIIGASNIKDGNLVVERWTEQPTVIGKKGDVILSVKGTVGLHCILQEEEAHLSRQVMALRVKDGFLNEYIRYFLAFYIEKLKLKAKGMIPGITREDILLAEIPNFSIDTQKKIVNVLKKSETIIKKRKAQIEALDQLTQSVFLEMFGDSFTNDKNFPIKPLSDIASVGSSKRVFVKELVDEGIPFYRGTEIASLAIGENITPTLFITKEHYKSLKEASGVPKIGDLLLPSVCPDGRIWRVNDSKPFYFKDGRVLWVNFTNNDINTIYVQYALKDKLIRDYINIASGTTGTVKNFV</sequence>
<dbReference type="GO" id="GO:0016787">
    <property type="term" value="F:hydrolase activity"/>
    <property type="evidence" value="ECO:0007669"/>
    <property type="project" value="UniProtKB-KW"/>
</dbReference>
<dbReference type="GO" id="GO:0003677">
    <property type="term" value="F:DNA binding"/>
    <property type="evidence" value="ECO:0007669"/>
    <property type="project" value="UniProtKB-KW"/>
</dbReference>
<gene>
    <name evidence="5" type="ORF">OE105_00265</name>
</gene>
<keyword evidence="5" id="KW-0378">Hydrolase</keyword>
<dbReference type="PANTHER" id="PTHR30408">
    <property type="entry name" value="TYPE-1 RESTRICTION ENZYME ECOKI SPECIFICITY PROTEIN"/>
    <property type="match status" value="1"/>
</dbReference>
<evidence type="ECO:0000313" key="6">
    <source>
        <dbReference type="Proteomes" id="UP001164726"/>
    </source>
</evidence>
<evidence type="ECO:0000259" key="4">
    <source>
        <dbReference type="Pfam" id="PF01420"/>
    </source>
</evidence>
<dbReference type="InterPro" id="IPR000055">
    <property type="entry name" value="Restrct_endonuc_typeI_TRD"/>
</dbReference>
<evidence type="ECO:0000256" key="2">
    <source>
        <dbReference type="ARBA" id="ARBA00022747"/>
    </source>
</evidence>
<keyword evidence="6" id="KW-1185">Reference proteome</keyword>